<organism evidence="1 2">
    <name type="scientific">Persicobacter psychrovividus</name>
    <dbReference type="NCBI Taxonomy" id="387638"/>
    <lineage>
        <taxon>Bacteria</taxon>
        <taxon>Pseudomonadati</taxon>
        <taxon>Bacteroidota</taxon>
        <taxon>Cytophagia</taxon>
        <taxon>Cytophagales</taxon>
        <taxon>Persicobacteraceae</taxon>
        <taxon>Persicobacter</taxon>
    </lineage>
</organism>
<geneLocation type="plasmid" evidence="1 2">
    <name>pPP1</name>
</geneLocation>
<keyword evidence="2" id="KW-1185">Reference proteome</keyword>
<evidence type="ECO:0000313" key="2">
    <source>
        <dbReference type="Proteomes" id="UP001354989"/>
    </source>
</evidence>
<sequence>MIQLGVLEVNMQEDSLVLENVDVYSNGNQPCVFRKINEPYYIPGIGMERKPPKKPELQKPKDPTIANYALGMVFNPISTLHSIISKKEKEELKMRHILYDEAIAKKKQERREKFAGILTVSNIFDIDTLKAKRFLEYYSPSDSIILNHGQVEVTIDLMEHYGEYLEYLKSEPREIPEEN</sequence>
<proteinExistence type="predicted"/>
<protein>
    <submittedName>
        <fullName evidence="1">Uncharacterized protein</fullName>
    </submittedName>
</protein>
<reference evidence="1 2" key="1">
    <citation type="submission" date="2021-12" db="EMBL/GenBank/DDBJ databases">
        <title>Genome sequencing of bacteria with rrn-lacking chromosome and rrn-plasmid.</title>
        <authorList>
            <person name="Anda M."/>
            <person name="Iwasaki W."/>
        </authorList>
    </citation>
    <scope>NUCLEOTIDE SEQUENCE [LARGE SCALE GENOMIC DNA]</scope>
    <source>
        <strain evidence="1 2">NBRC 101262</strain>
        <plasmid evidence="1 2">pPP1</plasmid>
    </source>
</reference>
<dbReference type="Proteomes" id="UP001354989">
    <property type="component" value="Plasmid pPP1"/>
</dbReference>
<evidence type="ECO:0000313" key="1">
    <source>
        <dbReference type="EMBL" id="BDD01101.1"/>
    </source>
</evidence>
<name>A0ABN6LDT1_9BACT</name>
<accession>A0ABN6LDT1</accession>
<keyword evidence="1" id="KW-0614">Plasmid</keyword>
<dbReference type="EMBL" id="AP025293">
    <property type="protein sequence ID" value="BDD01101.1"/>
    <property type="molecule type" value="Genomic_DNA"/>
</dbReference>
<gene>
    <name evidence="1" type="ORF">PEPS_33810</name>
</gene>